<feature type="transmembrane region" description="Helical" evidence="2">
    <location>
        <begin position="50"/>
        <end position="69"/>
    </location>
</feature>
<sequence>MGAILGGVLDGGAAQWAAAALLLLVLTGLAVVGTWLVVVDLREHRLPGDIVRPAWIAAAAGLAGAGLLAGQPARILAMVIGAAALWGLYWLLRRGSSGALGAGDVRLAGLLGTVLGFDSLWLLLWATAAAFVLGGLAALVVVVRDRGDLQTRIPFGPAMIAGASAALVVV</sequence>
<proteinExistence type="inferred from homology"/>
<dbReference type="GO" id="GO:0006465">
    <property type="term" value="P:signal peptide processing"/>
    <property type="evidence" value="ECO:0007669"/>
    <property type="project" value="TreeGrafter"/>
</dbReference>
<organism evidence="4 5">
    <name type="scientific">Kocuria palustris PEL</name>
    <dbReference type="NCBI Taxonomy" id="1236550"/>
    <lineage>
        <taxon>Bacteria</taxon>
        <taxon>Bacillati</taxon>
        <taxon>Actinomycetota</taxon>
        <taxon>Actinomycetes</taxon>
        <taxon>Micrococcales</taxon>
        <taxon>Micrococcaceae</taxon>
        <taxon>Kocuria</taxon>
    </lineage>
</organism>
<dbReference type="Pfam" id="PF01478">
    <property type="entry name" value="Peptidase_A24"/>
    <property type="match status" value="1"/>
</dbReference>
<dbReference type="PANTHER" id="PTHR30487:SF0">
    <property type="entry name" value="PREPILIN LEADER PEPTIDASE_N-METHYLTRANSFERASE-RELATED"/>
    <property type="match status" value="1"/>
</dbReference>
<dbReference type="Gene3D" id="1.20.120.1220">
    <property type="match status" value="1"/>
</dbReference>
<keyword evidence="2" id="KW-0812">Transmembrane</keyword>
<dbReference type="AlphaFoldDB" id="M2YGL6"/>
<name>M2YGL6_9MICC</name>
<protein>
    <submittedName>
        <fullName evidence="4">Peptidase A24A domain protein</fullName>
    </submittedName>
</protein>
<keyword evidence="2" id="KW-0472">Membrane</keyword>
<comment type="similarity">
    <text evidence="1">Belongs to the peptidase A24 family.</text>
</comment>
<evidence type="ECO:0000313" key="4">
    <source>
        <dbReference type="EMBL" id="EME37659.1"/>
    </source>
</evidence>
<evidence type="ECO:0000256" key="2">
    <source>
        <dbReference type="SAM" id="Phobius"/>
    </source>
</evidence>
<feature type="transmembrane region" description="Helical" evidence="2">
    <location>
        <begin position="16"/>
        <end position="38"/>
    </location>
</feature>
<keyword evidence="2" id="KW-1133">Transmembrane helix</keyword>
<dbReference type="GO" id="GO:0005886">
    <property type="term" value="C:plasma membrane"/>
    <property type="evidence" value="ECO:0007669"/>
    <property type="project" value="TreeGrafter"/>
</dbReference>
<dbReference type="RefSeq" id="WP_006213412.1">
    <property type="nucleotide sequence ID" value="NZ_ANHZ02000002.1"/>
</dbReference>
<dbReference type="Proteomes" id="UP000009877">
    <property type="component" value="Unassembled WGS sequence"/>
</dbReference>
<evidence type="ECO:0000313" key="5">
    <source>
        <dbReference type="Proteomes" id="UP000009877"/>
    </source>
</evidence>
<gene>
    <name evidence="4" type="ORF">C884_01033</name>
</gene>
<comment type="caution">
    <text evidence="4">The sequence shown here is derived from an EMBL/GenBank/DDBJ whole genome shotgun (WGS) entry which is preliminary data.</text>
</comment>
<feature type="domain" description="Prepilin type IV endopeptidase peptidase" evidence="3">
    <location>
        <begin position="30"/>
        <end position="137"/>
    </location>
</feature>
<accession>M2YGL6</accession>
<dbReference type="InterPro" id="IPR050882">
    <property type="entry name" value="Prepilin_peptidase/N-MTase"/>
</dbReference>
<keyword evidence="5" id="KW-1185">Reference proteome</keyword>
<dbReference type="STRING" id="71999.KPaMU14_09470"/>
<feature type="transmembrane region" description="Helical" evidence="2">
    <location>
        <begin position="123"/>
        <end position="143"/>
    </location>
</feature>
<dbReference type="GO" id="GO:0004190">
    <property type="term" value="F:aspartic-type endopeptidase activity"/>
    <property type="evidence" value="ECO:0007669"/>
    <property type="project" value="InterPro"/>
</dbReference>
<evidence type="ECO:0000256" key="1">
    <source>
        <dbReference type="ARBA" id="ARBA00005801"/>
    </source>
</evidence>
<feature type="transmembrane region" description="Helical" evidence="2">
    <location>
        <begin position="75"/>
        <end position="92"/>
    </location>
</feature>
<evidence type="ECO:0000259" key="3">
    <source>
        <dbReference type="Pfam" id="PF01478"/>
    </source>
</evidence>
<dbReference type="PANTHER" id="PTHR30487">
    <property type="entry name" value="TYPE 4 PREPILIN-LIKE PROTEINS LEADER PEPTIDE-PROCESSING ENZYME"/>
    <property type="match status" value="1"/>
</dbReference>
<dbReference type="InterPro" id="IPR000045">
    <property type="entry name" value="Prepilin_IV_endopep_pep"/>
</dbReference>
<dbReference type="EMBL" id="ANHZ02000002">
    <property type="protein sequence ID" value="EME37659.1"/>
    <property type="molecule type" value="Genomic_DNA"/>
</dbReference>
<reference evidence="4 5" key="1">
    <citation type="journal article" date="2014" name="Genome Announc.">
        <title>Draft Genome Sequence of Kocuria palustris PEL.</title>
        <authorList>
            <person name="Sharma G."/>
            <person name="Khatri I."/>
            <person name="Subramanian S."/>
        </authorList>
    </citation>
    <scope>NUCLEOTIDE SEQUENCE [LARGE SCALE GENOMIC DNA]</scope>
    <source>
        <strain evidence="4 5">PEL</strain>
    </source>
</reference>